<dbReference type="SUPFAM" id="SSF46785">
    <property type="entry name" value="Winged helix' DNA-binding domain"/>
    <property type="match status" value="1"/>
</dbReference>
<dbReference type="Gene3D" id="1.10.10.10">
    <property type="entry name" value="Winged helix-like DNA-binding domain superfamily/Winged helix DNA-binding domain"/>
    <property type="match status" value="2"/>
</dbReference>
<dbReference type="Pfam" id="PF13412">
    <property type="entry name" value="HTH_24"/>
    <property type="match status" value="1"/>
</dbReference>
<dbReference type="PANTHER" id="PTHR30595">
    <property type="entry name" value="GLPR-RELATED TRANSCRIPTIONAL REPRESSOR"/>
    <property type="match status" value="1"/>
</dbReference>
<dbReference type="Pfam" id="PF04326">
    <property type="entry name" value="SLFN_AlbA_2"/>
    <property type="match status" value="1"/>
</dbReference>
<dbReference type="AlphaFoldDB" id="A0A9D2PIS6"/>
<dbReference type="EMBL" id="DWWD01000025">
    <property type="protein sequence ID" value="HJC50225.1"/>
    <property type="molecule type" value="Genomic_DNA"/>
</dbReference>
<gene>
    <name evidence="2" type="ORF">H9754_06565</name>
</gene>
<dbReference type="PANTHER" id="PTHR30595:SF6">
    <property type="entry name" value="SCHLAFEN ALBA-2 DOMAIN-CONTAINING PROTEIN"/>
    <property type="match status" value="1"/>
</dbReference>
<reference evidence="2" key="2">
    <citation type="submission" date="2021-04" db="EMBL/GenBank/DDBJ databases">
        <authorList>
            <person name="Gilroy R."/>
        </authorList>
    </citation>
    <scope>NUCLEOTIDE SEQUENCE</scope>
    <source>
        <strain evidence="2">ChiSjej3B21-8574</strain>
    </source>
</reference>
<dbReference type="Gene3D" id="3.30.950.30">
    <property type="entry name" value="Schlafen, AAA domain"/>
    <property type="match status" value="1"/>
</dbReference>
<organism evidence="2 3">
    <name type="scientific">Candidatus Anaerostipes avistercoris</name>
    <dbReference type="NCBI Taxonomy" id="2838462"/>
    <lineage>
        <taxon>Bacteria</taxon>
        <taxon>Bacillati</taxon>
        <taxon>Bacillota</taxon>
        <taxon>Clostridia</taxon>
        <taxon>Lachnospirales</taxon>
        <taxon>Lachnospiraceae</taxon>
        <taxon>Anaerostipes</taxon>
    </lineage>
</organism>
<dbReference type="Proteomes" id="UP000823904">
    <property type="component" value="Unassembled WGS sequence"/>
</dbReference>
<evidence type="ECO:0000259" key="1">
    <source>
        <dbReference type="Pfam" id="PF04326"/>
    </source>
</evidence>
<evidence type="ECO:0000313" key="2">
    <source>
        <dbReference type="EMBL" id="HJC50225.1"/>
    </source>
</evidence>
<proteinExistence type="predicted"/>
<dbReference type="Pfam" id="PF13749">
    <property type="entry name" value="HATPase_c_4"/>
    <property type="match status" value="1"/>
</dbReference>
<feature type="domain" description="Schlafen AlbA-2" evidence="1">
    <location>
        <begin position="8"/>
        <end position="113"/>
    </location>
</feature>
<dbReference type="InterPro" id="IPR038461">
    <property type="entry name" value="Schlafen_AlbA_2_dom_sf"/>
</dbReference>
<sequence>MRTIPKKETLTVEFKSDLKKLRDNDLIEAIIGMTNTDGGVLYLGVEDNGEITGVHKQHADEIGVVALIANKTVPSVAARAEIITEEGLDVLKIEIPMSKTIVASADGKILRRRLKLDGTPENVPMYPFEINTRLSELSLLDFSAQVVTEAQISDLDSNERERLRRIIKMRKGEESLLKLSDEELDKALRLVKEENGILYPTVTGMLLIGKEERLQEIMPTAKASFQVLEGTKVRVNEQFAKPILATFEIFENYMKAWNPEREMEYGLFRIPIPEFSEAAFREGLVNAFCHRDYSILQMVRLAIEDEGMTISSPGGFIEGVNLNNLLTVEPHGRNQALADALKRIGLAERTGRGIDRIFEGSIIYGRPVPDYSESTERYVKLFIQRAKPDLAFARMIANEENRMGRMLPIHSLLILSTLQTQRRATIRELAEAIHISEARTKANVERLRESGLVEASGSGKGRAYILSAKVYKAQNNAVGYVRQTGIDQLRFEELICKLAGQQGYVTRDNVSELLNISTSQAYRLLKKLTGEKKLVLVGRGRAARYELP</sequence>
<dbReference type="InterPro" id="IPR036388">
    <property type="entry name" value="WH-like_DNA-bd_sf"/>
</dbReference>
<protein>
    <submittedName>
        <fullName evidence="2">DNA binding domain-containing protein</fullName>
    </submittedName>
</protein>
<dbReference type="InterPro" id="IPR007421">
    <property type="entry name" value="Schlafen_AlbA_2_dom"/>
</dbReference>
<evidence type="ECO:0000313" key="3">
    <source>
        <dbReference type="Proteomes" id="UP000823904"/>
    </source>
</evidence>
<name>A0A9D2PIS6_9FIRM</name>
<accession>A0A9D2PIS6</accession>
<reference evidence="2" key="1">
    <citation type="journal article" date="2021" name="PeerJ">
        <title>Extensive microbial diversity within the chicken gut microbiome revealed by metagenomics and culture.</title>
        <authorList>
            <person name="Gilroy R."/>
            <person name="Ravi A."/>
            <person name="Getino M."/>
            <person name="Pursley I."/>
            <person name="Horton D.L."/>
            <person name="Alikhan N.F."/>
            <person name="Baker D."/>
            <person name="Gharbi K."/>
            <person name="Hall N."/>
            <person name="Watson M."/>
            <person name="Adriaenssens E.M."/>
            <person name="Foster-Nyarko E."/>
            <person name="Jarju S."/>
            <person name="Secka A."/>
            <person name="Antonio M."/>
            <person name="Oren A."/>
            <person name="Chaudhuri R.R."/>
            <person name="La Ragione R."/>
            <person name="Hildebrand F."/>
            <person name="Pallen M.J."/>
        </authorList>
    </citation>
    <scope>NUCLEOTIDE SEQUENCE</scope>
    <source>
        <strain evidence="2">ChiSjej3B21-8574</strain>
    </source>
</reference>
<dbReference type="InterPro" id="IPR038475">
    <property type="entry name" value="RecG_C_sf"/>
</dbReference>
<dbReference type="Gene3D" id="3.30.565.60">
    <property type="match status" value="1"/>
</dbReference>
<comment type="caution">
    <text evidence="2">The sequence shown here is derived from an EMBL/GenBank/DDBJ whole genome shotgun (WGS) entry which is preliminary data.</text>
</comment>
<dbReference type="InterPro" id="IPR036390">
    <property type="entry name" value="WH_DNA-bd_sf"/>
</dbReference>